<evidence type="ECO:0000259" key="3">
    <source>
        <dbReference type="Pfam" id="PF18821"/>
    </source>
</evidence>
<feature type="domain" description="TraI-like middle" evidence="4">
    <location>
        <begin position="218"/>
        <end position="302"/>
    </location>
</feature>
<gene>
    <name evidence="5" type="ORF">NCF85_01640</name>
</gene>
<evidence type="ECO:0000313" key="5">
    <source>
        <dbReference type="EMBL" id="USA61712.1"/>
    </source>
</evidence>
<sequence>MITKRIKARRNLRQITRERIAHARSLIDYLLAPEKKSEEKAYMVDYMLRAGLGDSSGERLQHAGYRNLLSEESHARRAEMLALANAATRSANPVDHWLLSWKEDEKPTSGQVDQAVEMFLEHLGLGQQPAIYVLHGDTNNFHCHIAVNRFSILTGRMLEINHGFNKEAAHQAVAKIVDHFGWQQEEKQRYVIVDGNIVLSKRAKKLRALGNKAIRTGASGFEWRTGYKSVQRIAQEEAVPVILNARSWPELHERLAAKGMTYDRVGTNGVKITLGENSVSASSVHTRITLTRRARELGEFVARHPSVKIKSRDTDKDVLPNAKHASEYRNLCEQHRAFEAREKKMKELDRKRQAKAKSASEKARAVLLYDAKPKIEKTLSKPPPNLESYLYSRGDGEKAAEWCNRKHLFPSLTGAHSVPVEPKQIGDFKPFRSGKEIRYAREADAPTVFIDRGSRIDVMMARGDEVIVAALKLATMKFGGKVTVSGSSAFRERAFALARSNGLEGALVDQDFVKRRASDGQRLREKVVSRDAAKISTGVGRTHTQYADPFTIPPGNQKTRQSDAVSIRTDEVAPPSRGSVSDTAGAPKRAYQNDSNRKDATSDAPAHASSPSPAPEVSQPALIRSRGPKKESDILGVLPKGRGR</sequence>
<feature type="compositionally biased region" description="Low complexity" evidence="1">
    <location>
        <begin position="602"/>
        <end position="621"/>
    </location>
</feature>
<evidence type="ECO:0000259" key="2">
    <source>
        <dbReference type="Pfam" id="PF03432"/>
    </source>
</evidence>
<evidence type="ECO:0000313" key="6">
    <source>
        <dbReference type="Proteomes" id="UP001056619"/>
    </source>
</evidence>
<organism evidence="5 6">
    <name type="scientific">Qipengyuania citrea</name>
    <dbReference type="NCBI Taxonomy" id="225971"/>
    <lineage>
        <taxon>Bacteria</taxon>
        <taxon>Pseudomonadati</taxon>
        <taxon>Pseudomonadota</taxon>
        <taxon>Alphaproteobacteria</taxon>
        <taxon>Sphingomonadales</taxon>
        <taxon>Erythrobacteraceae</taxon>
        <taxon>Qipengyuania</taxon>
    </lineage>
</organism>
<dbReference type="InterPro" id="IPR005094">
    <property type="entry name" value="Endonuclease_MobA/VirD2"/>
</dbReference>
<feature type="region of interest" description="Disordered" evidence="1">
    <location>
        <begin position="534"/>
        <end position="644"/>
    </location>
</feature>
<evidence type="ECO:0000259" key="4">
    <source>
        <dbReference type="Pfam" id="PF22863"/>
    </source>
</evidence>
<dbReference type="EMBL" id="CP098494">
    <property type="protein sequence ID" value="USA61712.1"/>
    <property type="molecule type" value="Genomic_DNA"/>
</dbReference>
<name>A0ABY4U7N9_9SPHN</name>
<evidence type="ECO:0000256" key="1">
    <source>
        <dbReference type="SAM" id="MobiDB-lite"/>
    </source>
</evidence>
<feature type="domain" description="MobA/VirD2-like nuclease" evidence="2">
    <location>
        <begin position="59"/>
        <end position="182"/>
    </location>
</feature>
<keyword evidence="6" id="KW-1185">Reference proteome</keyword>
<proteinExistence type="predicted"/>
<dbReference type="Pfam" id="PF22863">
    <property type="entry name" value="TraI_middle"/>
    <property type="match status" value="1"/>
</dbReference>
<feature type="domain" description="Large polyvalent protein-associated" evidence="3">
    <location>
        <begin position="437"/>
        <end position="516"/>
    </location>
</feature>
<dbReference type="InterPro" id="IPR054462">
    <property type="entry name" value="TraI_M"/>
</dbReference>
<feature type="compositionally biased region" description="Polar residues" evidence="1">
    <location>
        <begin position="554"/>
        <end position="564"/>
    </location>
</feature>
<dbReference type="RefSeq" id="WP_301642298.1">
    <property type="nucleotide sequence ID" value="NZ_CP098494.1"/>
</dbReference>
<dbReference type="Proteomes" id="UP001056619">
    <property type="component" value="Chromosome"/>
</dbReference>
<protein>
    <submittedName>
        <fullName evidence="5">Relaxase/mobilization nuclease domain-containing protein</fullName>
    </submittedName>
</protein>
<accession>A0ABY4U7N9</accession>
<dbReference type="InterPro" id="IPR040677">
    <property type="entry name" value="LPD7"/>
</dbReference>
<reference evidence="5 6" key="1">
    <citation type="submission" date="2022-06" db="EMBL/GenBank/DDBJ databases">
        <authorList>
            <person name="Liu G."/>
        </authorList>
    </citation>
    <scope>NUCLEOTIDE SEQUENCE [LARGE SCALE GENOMIC DNA]</scope>
    <source>
        <strain evidence="5 6">E4</strain>
    </source>
</reference>
<dbReference type="Pfam" id="PF03432">
    <property type="entry name" value="Relaxase"/>
    <property type="match status" value="1"/>
</dbReference>
<dbReference type="Pfam" id="PF18821">
    <property type="entry name" value="LPD7"/>
    <property type="match status" value="1"/>
</dbReference>